<feature type="compositionally biased region" description="Basic residues" evidence="1">
    <location>
        <begin position="1"/>
        <end position="11"/>
    </location>
</feature>
<evidence type="ECO:0000313" key="3">
    <source>
        <dbReference type="Proteomes" id="UP000807115"/>
    </source>
</evidence>
<gene>
    <name evidence="2" type="ORF">BDA96_10G154700</name>
</gene>
<feature type="compositionally biased region" description="Polar residues" evidence="1">
    <location>
        <begin position="22"/>
        <end position="33"/>
    </location>
</feature>
<evidence type="ECO:0000256" key="1">
    <source>
        <dbReference type="SAM" id="MobiDB-lite"/>
    </source>
</evidence>
<proteinExistence type="predicted"/>
<dbReference type="AlphaFoldDB" id="A0A921Q275"/>
<sequence>MEKGQKMRNKVLSKDTGPMLLGSSTPSSITMNKWHSKTTSTPLLLTTSRIAMTSVSGTKTPLRRWPLFKKGKTKRTTLLVTSSCSYRS</sequence>
<reference evidence="2" key="2">
    <citation type="submission" date="2020-10" db="EMBL/GenBank/DDBJ databases">
        <authorList>
            <person name="Cooper E.A."/>
            <person name="Brenton Z.W."/>
            <person name="Flinn B.S."/>
            <person name="Jenkins J."/>
            <person name="Shu S."/>
            <person name="Flowers D."/>
            <person name="Luo F."/>
            <person name="Wang Y."/>
            <person name="Xia P."/>
            <person name="Barry K."/>
            <person name="Daum C."/>
            <person name="Lipzen A."/>
            <person name="Yoshinaga Y."/>
            <person name="Schmutz J."/>
            <person name="Saski C."/>
            <person name="Vermerris W."/>
            <person name="Kresovich S."/>
        </authorList>
    </citation>
    <scope>NUCLEOTIDE SEQUENCE</scope>
</reference>
<feature type="region of interest" description="Disordered" evidence="1">
    <location>
        <begin position="1"/>
        <end position="34"/>
    </location>
</feature>
<dbReference type="EMBL" id="CM027689">
    <property type="protein sequence ID" value="KAG0514034.1"/>
    <property type="molecule type" value="Genomic_DNA"/>
</dbReference>
<reference evidence="2" key="1">
    <citation type="journal article" date="2019" name="BMC Genomics">
        <title>A new reference genome for Sorghum bicolor reveals high levels of sequence similarity between sweet and grain genotypes: implications for the genetics of sugar metabolism.</title>
        <authorList>
            <person name="Cooper E.A."/>
            <person name="Brenton Z.W."/>
            <person name="Flinn B.S."/>
            <person name="Jenkins J."/>
            <person name="Shu S."/>
            <person name="Flowers D."/>
            <person name="Luo F."/>
            <person name="Wang Y."/>
            <person name="Xia P."/>
            <person name="Barry K."/>
            <person name="Daum C."/>
            <person name="Lipzen A."/>
            <person name="Yoshinaga Y."/>
            <person name="Schmutz J."/>
            <person name="Saski C."/>
            <person name="Vermerris W."/>
            <person name="Kresovich S."/>
        </authorList>
    </citation>
    <scope>NUCLEOTIDE SEQUENCE</scope>
</reference>
<name>A0A921Q275_SORBI</name>
<protein>
    <submittedName>
        <fullName evidence="2">Uncharacterized protein</fullName>
    </submittedName>
</protein>
<organism evidence="2 3">
    <name type="scientific">Sorghum bicolor</name>
    <name type="common">Sorghum</name>
    <name type="synonym">Sorghum vulgare</name>
    <dbReference type="NCBI Taxonomy" id="4558"/>
    <lineage>
        <taxon>Eukaryota</taxon>
        <taxon>Viridiplantae</taxon>
        <taxon>Streptophyta</taxon>
        <taxon>Embryophyta</taxon>
        <taxon>Tracheophyta</taxon>
        <taxon>Spermatophyta</taxon>
        <taxon>Magnoliopsida</taxon>
        <taxon>Liliopsida</taxon>
        <taxon>Poales</taxon>
        <taxon>Poaceae</taxon>
        <taxon>PACMAD clade</taxon>
        <taxon>Panicoideae</taxon>
        <taxon>Andropogonodae</taxon>
        <taxon>Andropogoneae</taxon>
        <taxon>Sorghinae</taxon>
        <taxon>Sorghum</taxon>
    </lineage>
</organism>
<dbReference type="Proteomes" id="UP000807115">
    <property type="component" value="Chromosome 10"/>
</dbReference>
<accession>A0A921Q275</accession>
<evidence type="ECO:0000313" key="2">
    <source>
        <dbReference type="EMBL" id="KAG0514034.1"/>
    </source>
</evidence>
<comment type="caution">
    <text evidence="2">The sequence shown here is derived from an EMBL/GenBank/DDBJ whole genome shotgun (WGS) entry which is preliminary data.</text>
</comment>